<evidence type="ECO:0000313" key="4">
    <source>
        <dbReference type="Proteomes" id="UP000133219"/>
    </source>
</evidence>
<gene>
    <name evidence="2" type="ORF">JM39</name>
</gene>
<reference evidence="3 4" key="1">
    <citation type="journal article" date="2013" name="J. Virol.">
        <title>Genomic characterization of Japanese macaque rhadinovirus, a novel herpesvirus isolated from a nonhuman primate with a spontaneous inflammatory demyelinating disease.</title>
        <authorList>
            <person name="Estep R.D."/>
            <person name="Hansen S.G."/>
            <person name="Rogers K.S."/>
            <person name="Axthelm M.K."/>
            <person name="Wong S.W."/>
        </authorList>
    </citation>
    <scope>NUCLEOTIDE SEQUENCE [LARGE SCALE GENOMIC DNA]</scope>
    <source>
        <strain evidence="2">12E2</strain>
        <strain evidence="1">3A1</strain>
    </source>
</reference>
<proteinExistence type="predicted"/>
<organism evidence="2 3">
    <name type="scientific">Macaca fuscata rhadinovirus</name>
    <dbReference type="NCBI Taxonomy" id="272551"/>
    <lineage>
        <taxon>Viruses</taxon>
        <taxon>Duplodnaviria</taxon>
        <taxon>Heunggongvirae</taxon>
        <taxon>Peploviricota</taxon>
        <taxon>Herviviricetes</taxon>
        <taxon>Herpesvirales</taxon>
        <taxon>Orthoherpesviridae</taxon>
        <taxon>Gammaherpesvirinae</taxon>
        <taxon>Rhadinovirus</taxon>
        <taxon>Rhadinovirus macacinegamma11</taxon>
        <taxon>macacine gammaherpesvirus 11</taxon>
    </lineage>
</organism>
<evidence type="ECO:0000313" key="3">
    <source>
        <dbReference type="Proteomes" id="UP000124292"/>
    </source>
</evidence>
<accession>G9JML7</accession>
<dbReference type="GeneID" id="3416567"/>
<dbReference type="KEGG" id="vg:3416567"/>
<evidence type="ECO:0000313" key="2">
    <source>
        <dbReference type="EMBL" id="AEW87734.1"/>
    </source>
</evidence>
<dbReference type="Proteomes" id="UP000124292">
    <property type="component" value="Genome"/>
</dbReference>
<protein>
    <submittedName>
        <fullName evidence="2">JM39</fullName>
    </submittedName>
</protein>
<evidence type="ECO:0000313" key="1">
    <source>
        <dbReference type="EMBL" id="AEW87564.1"/>
    </source>
</evidence>
<dbReference type="RefSeq" id="YP_238342.1">
    <property type="nucleotide sequence ID" value="NC_007016.1"/>
</dbReference>
<dbReference type="EMBL" id="JN885136">
    <property type="protein sequence ID" value="AEW87564.1"/>
    <property type="molecule type" value="Genomic_DNA"/>
</dbReference>
<dbReference type="Proteomes" id="UP000133219">
    <property type="component" value="Segment"/>
</dbReference>
<dbReference type="EMBL" id="JN885137">
    <property type="protein sequence ID" value="AEW87734.1"/>
    <property type="molecule type" value="Genomic_DNA"/>
</dbReference>
<name>G9JML7_9GAMA</name>
<sequence length="99" mass="10863">MFIISFKMISFTLLLSASLNIENTTSCSSIVNDITLFGGKLAICDAARCDNVHKLSECNSNAGKHNLNNLSKLFKAATCFTTHPTFTGSSLFKFLTYKK</sequence>